<evidence type="ECO:0000313" key="1">
    <source>
        <dbReference type="EMBL" id="WGZ90128.1"/>
    </source>
</evidence>
<dbReference type="AlphaFoldDB" id="A0AA95H6M1"/>
<organism evidence="1">
    <name type="scientific">Candidatus Thiocaldithrix dubininis</name>
    <dbReference type="NCBI Taxonomy" id="3080823"/>
    <lineage>
        <taxon>Bacteria</taxon>
        <taxon>Pseudomonadati</taxon>
        <taxon>Pseudomonadota</taxon>
        <taxon>Gammaproteobacteria</taxon>
        <taxon>Thiotrichales</taxon>
        <taxon>Thiotrichaceae</taxon>
        <taxon>Candidatus Thiocaldithrix</taxon>
    </lineage>
</organism>
<reference evidence="1" key="2">
    <citation type="submission" date="2023-04" db="EMBL/GenBank/DDBJ databases">
        <authorList>
            <person name="Beletskiy A.V."/>
            <person name="Mardanov A.V."/>
            <person name="Ravin N.V."/>
        </authorList>
    </citation>
    <scope>NUCLEOTIDE SEQUENCE</scope>
    <source>
        <strain evidence="1">GKL-01</strain>
    </source>
</reference>
<dbReference type="EMBL" id="CP124755">
    <property type="protein sequence ID" value="WGZ90128.1"/>
    <property type="molecule type" value="Genomic_DNA"/>
</dbReference>
<evidence type="ECO:0008006" key="2">
    <source>
        <dbReference type="Google" id="ProtNLM"/>
    </source>
</evidence>
<gene>
    <name evidence="1" type="ORF">QJT80_11550</name>
</gene>
<sequence length="75" mass="8285">MQYYQNLSGKSGVSTYAVSDDAILVEFRSGATYLYTEAQVGKANFSAMQALAKQGKGLSSFIARQVRKTFMKKFV</sequence>
<dbReference type="KEGG" id="tdu:QJT80_11550"/>
<dbReference type="Proteomes" id="UP001300672">
    <property type="component" value="Chromosome"/>
</dbReference>
<accession>A0AA95H6M1</accession>
<proteinExistence type="predicted"/>
<reference evidence="1" key="1">
    <citation type="journal article" date="2023" name="Int. J. Mol. Sci.">
        <title>Metagenomics Revealed a New Genus 'Candidatus Thiocaldithrix dubininis' gen. nov., sp. nov. and a New Species 'Candidatus Thiothrix putei' sp. nov. in the Family Thiotrichaceae, Some Members of Which Have Traits of Both Na+- and H+-Motive Energetics.</title>
        <authorList>
            <person name="Ravin N.V."/>
            <person name="Muntyan M.S."/>
            <person name="Smolyakov D.D."/>
            <person name="Rudenko T.S."/>
            <person name="Beletsky A.V."/>
            <person name="Mardanov A.V."/>
            <person name="Grabovich M.Y."/>
        </authorList>
    </citation>
    <scope>NUCLEOTIDE SEQUENCE</scope>
    <source>
        <strain evidence="1">GKL-01</strain>
    </source>
</reference>
<protein>
    <recommendedName>
        <fullName evidence="2">KTSC domain-containing protein</fullName>
    </recommendedName>
</protein>
<name>A0AA95H6M1_9GAMM</name>